<dbReference type="InterPro" id="IPR002509">
    <property type="entry name" value="NODB_dom"/>
</dbReference>
<sequence>MSLIRKVLQESKTWLYGSFVNDRRDIEMKQAIISFSFDDVPSSAVENGIAILDRHSVKATFYISSGLAMGDEQANAEIGESYLGREDIVRLDKAGHDIGCHTYSHFRLTQGSAEEFTEDAQRNVRMLSRWLDGKPIEHFSYPFGLLDFKSKRRLSQHYKTLRSSRPGINQKGTDLYLLRGTSLYNPSFDRSAIQRVINNTVTSGGWLVFYTHGVDDNPGDYDCTPQQLEWVLEQAVASGARILPVSDAYDLINRESRSQDS</sequence>
<dbReference type="Gene3D" id="3.20.20.370">
    <property type="entry name" value="Glycoside hydrolase/deacetylase"/>
    <property type="match status" value="1"/>
</dbReference>
<accession>A0A9E4NN45</accession>
<dbReference type="CDD" id="cd10967">
    <property type="entry name" value="CE4_GLA_like_6s"/>
    <property type="match status" value="1"/>
</dbReference>
<reference evidence="2" key="1">
    <citation type="journal article" date="2021" name="Proc. Natl. Acad. Sci. U.S.A.">
        <title>Global biogeography of chemosynthetic symbionts reveals both localized and globally distributed symbiont groups. .</title>
        <authorList>
            <person name="Osvatic J.T."/>
            <person name="Wilkins L.G.E."/>
            <person name="Leibrecht L."/>
            <person name="Leray M."/>
            <person name="Zauner S."/>
            <person name="Polzin J."/>
            <person name="Camacho Y."/>
            <person name="Gros O."/>
            <person name="van Gils J.A."/>
            <person name="Eisen J.A."/>
            <person name="Petersen J.M."/>
            <person name="Yuen B."/>
        </authorList>
    </citation>
    <scope>NUCLEOTIDE SEQUENCE</scope>
    <source>
        <strain evidence="2">MAGclacostrist055</strain>
    </source>
</reference>
<dbReference type="InterPro" id="IPR011330">
    <property type="entry name" value="Glyco_hydro/deAcase_b/a-brl"/>
</dbReference>
<gene>
    <name evidence="2" type="ORF">JAY77_19495</name>
</gene>
<comment type="caution">
    <text evidence="2">The sequence shown here is derived from an EMBL/GenBank/DDBJ whole genome shotgun (WGS) entry which is preliminary data.</text>
</comment>
<dbReference type="SUPFAM" id="SSF88713">
    <property type="entry name" value="Glycoside hydrolase/deacetylase"/>
    <property type="match status" value="1"/>
</dbReference>
<dbReference type="EMBL" id="JAEPCR010000119">
    <property type="protein sequence ID" value="MCG7980318.1"/>
    <property type="molecule type" value="Genomic_DNA"/>
</dbReference>
<keyword evidence="1" id="KW-0732">Signal</keyword>
<dbReference type="PROSITE" id="PS51677">
    <property type="entry name" value="NODB"/>
    <property type="match status" value="1"/>
</dbReference>
<dbReference type="PANTHER" id="PTHR34216:SF11">
    <property type="entry name" value="CHITOOLIGOSACCHARIDE DEACETYLASE"/>
    <property type="match status" value="1"/>
</dbReference>
<dbReference type="Proteomes" id="UP000886674">
    <property type="component" value="Unassembled WGS sequence"/>
</dbReference>
<dbReference type="PANTHER" id="PTHR34216">
    <property type="match status" value="1"/>
</dbReference>
<dbReference type="Pfam" id="PF01522">
    <property type="entry name" value="Polysacc_deac_1"/>
    <property type="match status" value="1"/>
</dbReference>
<proteinExistence type="predicted"/>
<dbReference type="AlphaFoldDB" id="A0A9E4NN45"/>
<name>A0A9E4NN45_9GAMM</name>
<protein>
    <submittedName>
        <fullName evidence="2">Polysaccharide deacetylase family protein</fullName>
    </submittedName>
</protein>
<evidence type="ECO:0000313" key="2">
    <source>
        <dbReference type="EMBL" id="MCG7980318.1"/>
    </source>
</evidence>
<organism evidence="2 3">
    <name type="scientific">Candidatus Thiodiazotropha taylori</name>
    <dbReference type="NCBI Taxonomy" id="2792791"/>
    <lineage>
        <taxon>Bacteria</taxon>
        <taxon>Pseudomonadati</taxon>
        <taxon>Pseudomonadota</taxon>
        <taxon>Gammaproteobacteria</taxon>
        <taxon>Chromatiales</taxon>
        <taxon>Sedimenticolaceae</taxon>
        <taxon>Candidatus Thiodiazotropha</taxon>
    </lineage>
</organism>
<dbReference type="GO" id="GO:0016810">
    <property type="term" value="F:hydrolase activity, acting on carbon-nitrogen (but not peptide) bonds"/>
    <property type="evidence" value="ECO:0007669"/>
    <property type="project" value="InterPro"/>
</dbReference>
<dbReference type="InterPro" id="IPR051398">
    <property type="entry name" value="Polysacch_Deacetylase"/>
</dbReference>
<evidence type="ECO:0000256" key="1">
    <source>
        <dbReference type="ARBA" id="ARBA00022729"/>
    </source>
</evidence>
<dbReference type="GO" id="GO:0005975">
    <property type="term" value="P:carbohydrate metabolic process"/>
    <property type="evidence" value="ECO:0007669"/>
    <property type="project" value="InterPro"/>
</dbReference>
<evidence type="ECO:0000313" key="3">
    <source>
        <dbReference type="Proteomes" id="UP000886674"/>
    </source>
</evidence>